<evidence type="ECO:0000256" key="1">
    <source>
        <dbReference type="ARBA" id="ARBA00022448"/>
    </source>
</evidence>
<dbReference type="Pfam" id="PF13442">
    <property type="entry name" value="Cytochrome_CBB3"/>
    <property type="match status" value="1"/>
</dbReference>
<evidence type="ECO:0000313" key="9">
    <source>
        <dbReference type="EMBL" id="EAU55578.1"/>
    </source>
</evidence>
<dbReference type="AlphaFoldDB" id="Q0F2H2"/>
<keyword evidence="4" id="KW-0249">Electron transport</keyword>
<evidence type="ECO:0000313" key="10">
    <source>
        <dbReference type="Proteomes" id="UP000005297"/>
    </source>
</evidence>
<dbReference type="HOGENOM" id="CLU_2330429_0_0_0"/>
<feature type="signal peptide" evidence="7">
    <location>
        <begin position="1"/>
        <end position="23"/>
    </location>
</feature>
<dbReference type="InterPro" id="IPR008168">
    <property type="entry name" value="Cyt_C_IC"/>
</dbReference>
<keyword evidence="7" id="KW-0732">Signal</keyword>
<name>Q0F2H2_9PROT</name>
<organism evidence="9 10">
    <name type="scientific">Mariprofundus ferrooxydans PV-1</name>
    <dbReference type="NCBI Taxonomy" id="314345"/>
    <lineage>
        <taxon>Bacteria</taxon>
        <taxon>Pseudomonadati</taxon>
        <taxon>Pseudomonadota</taxon>
        <taxon>Candidatius Mariprofundia</taxon>
        <taxon>Mariprofundales</taxon>
        <taxon>Mariprofundaceae</taxon>
        <taxon>Mariprofundus</taxon>
    </lineage>
</organism>
<dbReference type="Proteomes" id="UP000005297">
    <property type="component" value="Unassembled WGS sequence"/>
</dbReference>
<dbReference type="InterPro" id="IPR009056">
    <property type="entry name" value="Cyt_c-like_dom"/>
</dbReference>
<feature type="chain" id="PRO_5004171600" description="Cytochrome c domain-containing protein" evidence="7">
    <location>
        <begin position="24"/>
        <end position="98"/>
    </location>
</feature>
<sequence>MKKTYLIIAAAACFGLTSQVAMAEVNVEKIYSSKCKMCHKIDKKKVGPGFAMMNSDASVLKEAITNGRKMMPKFSSKLSEEEIDAMVAFIQSKQAVAK</sequence>
<dbReference type="RefSeq" id="WP_009850597.1">
    <property type="nucleotide sequence ID" value="NZ_DS022295.1"/>
</dbReference>
<reference evidence="9 10" key="1">
    <citation type="submission" date="2006-09" db="EMBL/GenBank/DDBJ databases">
        <authorList>
            <person name="Emerson D."/>
            <person name="Ferriera S."/>
            <person name="Johnson J."/>
            <person name="Kravitz S."/>
            <person name="Halpern A."/>
            <person name="Remington K."/>
            <person name="Beeson K."/>
            <person name="Tran B."/>
            <person name="Rogers Y.-H."/>
            <person name="Friedman R."/>
            <person name="Venter J.C."/>
        </authorList>
    </citation>
    <scope>NUCLEOTIDE SEQUENCE [LARGE SCALE GENOMIC DNA]</scope>
    <source>
        <strain evidence="9 10">PV-1</strain>
    </source>
</reference>
<feature type="domain" description="Cytochrome c" evidence="8">
    <location>
        <begin position="22"/>
        <end position="94"/>
    </location>
</feature>
<dbReference type="InParanoid" id="Q0F2H2"/>
<dbReference type="SUPFAM" id="SSF46626">
    <property type="entry name" value="Cytochrome c"/>
    <property type="match status" value="1"/>
</dbReference>
<accession>Q0F2H2</accession>
<keyword evidence="2 6" id="KW-0349">Heme</keyword>
<dbReference type="GO" id="GO:0005506">
    <property type="term" value="F:iron ion binding"/>
    <property type="evidence" value="ECO:0007669"/>
    <property type="project" value="InterPro"/>
</dbReference>
<gene>
    <name evidence="9" type="ORF">SPV1_01482</name>
</gene>
<dbReference type="GO" id="GO:0009055">
    <property type="term" value="F:electron transfer activity"/>
    <property type="evidence" value="ECO:0007669"/>
    <property type="project" value="InterPro"/>
</dbReference>
<dbReference type="PRINTS" id="PR00605">
    <property type="entry name" value="CYTCHROMECIC"/>
</dbReference>
<dbReference type="Gene3D" id="1.10.760.10">
    <property type="entry name" value="Cytochrome c-like domain"/>
    <property type="match status" value="1"/>
</dbReference>
<comment type="caution">
    <text evidence="9">The sequence shown here is derived from an EMBL/GenBank/DDBJ whole genome shotgun (WGS) entry which is preliminary data.</text>
</comment>
<protein>
    <recommendedName>
        <fullName evidence="8">Cytochrome c domain-containing protein</fullName>
    </recommendedName>
</protein>
<keyword evidence="10" id="KW-1185">Reference proteome</keyword>
<evidence type="ECO:0000256" key="3">
    <source>
        <dbReference type="ARBA" id="ARBA00022723"/>
    </source>
</evidence>
<dbReference type="OrthoDB" id="129791at2"/>
<keyword evidence="1" id="KW-0813">Transport</keyword>
<keyword evidence="5 6" id="KW-0408">Iron</keyword>
<evidence type="ECO:0000256" key="2">
    <source>
        <dbReference type="ARBA" id="ARBA00022617"/>
    </source>
</evidence>
<evidence type="ECO:0000256" key="7">
    <source>
        <dbReference type="SAM" id="SignalP"/>
    </source>
</evidence>
<dbReference type="InterPro" id="IPR036909">
    <property type="entry name" value="Cyt_c-like_dom_sf"/>
</dbReference>
<evidence type="ECO:0000256" key="4">
    <source>
        <dbReference type="ARBA" id="ARBA00022982"/>
    </source>
</evidence>
<proteinExistence type="predicted"/>
<keyword evidence="3 6" id="KW-0479">Metal-binding</keyword>
<dbReference type="STRING" id="314344.AL013_01555"/>
<dbReference type="GO" id="GO:0020037">
    <property type="term" value="F:heme binding"/>
    <property type="evidence" value="ECO:0007669"/>
    <property type="project" value="InterPro"/>
</dbReference>
<evidence type="ECO:0000256" key="6">
    <source>
        <dbReference type="PROSITE-ProRule" id="PRU00433"/>
    </source>
</evidence>
<evidence type="ECO:0000259" key="8">
    <source>
        <dbReference type="PROSITE" id="PS51007"/>
    </source>
</evidence>
<dbReference type="EMBL" id="AATS01000002">
    <property type="protein sequence ID" value="EAU55578.1"/>
    <property type="molecule type" value="Genomic_DNA"/>
</dbReference>
<dbReference type="PROSITE" id="PS51007">
    <property type="entry name" value="CYTC"/>
    <property type="match status" value="1"/>
</dbReference>
<evidence type="ECO:0000256" key="5">
    <source>
        <dbReference type="ARBA" id="ARBA00023004"/>
    </source>
</evidence>